<name>A0A6C0KF01_9ZZZZ</name>
<evidence type="ECO:0000313" key="1">
    <source>
        <dbReference type="EMBL" id="QHU16605.1"/>
    </source>
</evidence>
<organism evidence="1">
    <name type="scientific">viral metagenome</name>
    <dbReference type="NCBI Taxonomy" id="1070528"/>
    <lineage>
        <taxon>unclassified sequences</taxon>
        <taxon>metagenomes</taxon>
        <taxon>organismal metagenomes</taxon>
    </lineage>
</organism>
<protein>
    <submittedName>
        <fullName evidence="1">Uncharacterized protein</fullName>
    </submittedName>
</protein>
<dbReference type="EMBL" id="MN740887">
    <property type="protein sequence ID" value="QHU16605.1"/>
    <property type="molecule type" value="Genomic_DNA"/>
</dbReference>
<reference evidence="1" key="1">
    <citation type="journal article" date="2020" name="Nature">
        <title>Giant virus diversity and host interactions through global metagenomics.</title>
        <authorList>
            <person name="Schulz F."/>
            <person name="Roux S."/>
            <person name="Paez-Espino D."/>
            <person name="Jungbluth S."/>
            <person name="Walsh D.A."/>
            <person name="Denef V.J."/>
            <person name="McMahon K.D."/>
            <person name="Konstantinidis K.T."/>
            <person name="Eloe-Fadrosh E.A."/>
            <person name="Kyrpides N.C."/>
            <person name="Woyke T."/>
        </authorList>
    </citation>
    <scope>NUCLEOTIDE SEQUENCE</scope>
    <source>
        <strain evidence="1">GVMAG-S-3300012000-53</strain>
    </source>
</reference>
<sequence length="96" mass="10541">MYTYIEMDTTKLSDEKPVETAEVAPVVETMEREPVKKCCVLSPKVRTGCHYCVRCWSLSLNSVEGCCSVLSAGCILLSSLAIGCNKCLEQMDCDGH</sequence>
<proteinExistence type="predicted"/>
<accession>A0A6C0KF01</accession>
<dbReference type="AlphaFoldDB" id="A0A6C0KF01"/>